<evidence type="ECO:0000313" key="2">
    <source>
        <dbReference type="Proteomes" id="UP000683429"/>
    </source>
</evidence>
<dbReference type="RefSeq" id="WP_216700349.1">
    <property type="nucleotide sequence ID" value="NZ_CP076607.1"/>
</dbReference>
<reference evidence="1 2" key="1">
    <citation type="submission" date="2021-06" db="EMBL/GenBank/DDBJ databases">
        <title>Whole genome sequence of Paenibacillus sophorae DSM23020 for comparative genomics.</title>
        <authorList>
            <person name="Kim M.-J."/>
            <person name="Lee G."/>
            <person name="Shin J.-H."/>
        </authorList>
    </citation>
    <scope>NUCLEOTIDE SEQUENCE [LARGE SCALE GENOMIC DNA]</scope>
    <source>
        <strain evidence="1 2">DSM 23020</strain>
    </source>
</reference>
<accession>A0ABX8H4R1</accession>
<protein>
    <recommendedName>
        <fullName evidence="3">Transposase</fullName>
    </recommendedName>
</protein>
<gene>
    <name evidence="1" type="ORF">KP014_13770</name>
</gene>
<dbReference type="EMBL" id="CP076607">
    <property type="protein sequence ID" value="QWU13106.1"/>
    <property type="molecule type" value="Genomic_DNA"/>
</dbReference>
<evidence type="ECO:0008006" key="3">
    <source>
        <dbReference type="Google" id="ProtNLM"/>
    </source>
</evidence>
<keyword evidence="2" id="KW-1185">Reference proteome</keyword>
<proteinExistence type="predicted"/>
<evidence type="ECO:0000313" key="1">
    <source>
        <dbReference type="EMBL" id="QWU13106.1"/>
    </source>
</evidence>
<sequence length="55" mass="6399">MGRVVVEHHLNPKIGWVVGIQHTQKINEFFAAITINDRTLYLAADQINRCHQHHK</sequence>
<organism evidence="1 2">
    <name type="scientific">Paenibacillus sophorae</name>
    <dbReference type="NCBI Taxonomy" id="1333845"/>
    <lineage>
        <taxon>Bacteria</taxon>
        <taxon>Bacillati</taxon>
        <taxon>Bacillota</taxon>
        <taxon>Bacilli</taxon>
        <taxon>Bacillales</taxon>
        <taxon>Paenibacillaceae</taxon>
        <taxon>Paenibacillus</taxon>
    </lineage>
</organism>
<name>A0ABX8H4R1_9BACL</name>
<dbReference type="Proteomes" id="UP000683429">
    <property type="component" value="Chromosome"/>
</dbReference>